<feature type="domain" description="PilZ" evidence="2">
    <location>
        <begin position="40"/>
        <end position="118"/>
    </location>
</feature>
<dbReference type="GO" id="GO:0035438">
    <property type="term" value="F:cyclic-di-GMP binding"/>
    <property type="evidence" value="ECO:0007669"/>
    <property type="project" value="InterPro"/>
</dbReference>
<dbReference type="AlphaFoldDB" id="A0A074M2X2"/>
<keyword evidence="4" id="KW-1185">Reference proteome</keyword>
<feature type="compositionally biased region" description="Polar residues" evidence="1">
    <location>
        <begin position="1"/>
        <end position="17"/>
    </location>
</feature>
<gene>
    <name evidence="3" type="ORF">EH31_15565</name>
</gene>
<name>A0A074M2X2_ERYLO</name>
<feature type="domain" description="PilZ" evidence="2">
    <location>
        <begin position="136"/>
        <end position="214"/>
    </location>
</feature>
<dbReference type="SUPFAM" id="SSF141371">
    <property type="entry name" value="PilZ domain-like"/>
    <property type="match status" value="2"/>
</dbReference>
<evidence type="ECO:0000259" key="2">
    <source>
        <dbReference type="Pfam" id="PF07238"/>
    </source>
</evidence>
<dbReference type="EMBL" id="JMIW01000007">
    <property type="protein sequence ID" value="KEO88851.1"/>
    <property type="molecule type" value="Genomic_DNA"/>
</dbReference>
<evidence type="ECO:0000256" key="1">
    <source>
        <dbReference type="SAM" id="MobiDB-lite"/>
    </source>
</evidence>
<dbReference type="eggNOG" id="ENOG5031BK2">
    <property type="taxonomic scope" value="Bacteria"/>
</dbReference>
<dbReference type="Pfam" id="PF07238">
    <property type="entry name" value="PilZ"/>
    <property type="match status" value="2"/>
</dbReference>
<comment type="caution">
    <text evidence="3">The sequence shown here is derived from an EMBL/GenBank/DDBJ whole genome shotgun (WGS) entry which is preliminary data.</text>
</comment>
<evidence type="ECO:0000313" key="3">
    <source>
        <dbReference type="EMBL" id="KEO88851.1"/>
    </source>
</evidence>
<protein>
    <recommendedName>
        <fullName evidence="2">PilZ domain-containing protein</fullName>
    </recommendedName>
</protein>
<reference evidence="3 4" key="1">
    <citation type="submission" date="2014-04" db="EMBL/GenBank/DDBJ databases">
        <title>A comprehensive comparison of genomes of Erythrobacter spp. strains.</title>
        <authorList>
            <person name="Zheng Q."/>
        </authorList>
    </citation>
    <scope>NUCLEOTIDE SEQUENCE [LARGE SCALE GENOMIC DNA]</scope>
    <source>
        <strain evidence="3 4">DSM 6997</strain>
    </source>
</reference>
<accession>A0A074M2X2</accession>
<proteinExistence type="predicted"/>
<sequence length="241" mass="27262">MRSVHIFSSASGASKVEQSNRNETRADKHEAQDQSQDQSQRQSHRANLMLRRAKLVCQSGEYLCLIRDVSEKGVGLGFLHDVPPESRTLLQLANGMTYPVERVWAQSRQAGYRFGCTITLDEFLREDTQHTLRPMRLRFEAMARVQDRRHAMDALLVDLSCEGAKIICEDDLRSQGLISFELPGLPPQLATVRWNEDDYFGLQFQHPLSTEELAQCAATLQPFGDAKKSRFAKLLAKARAA</sequence>
<evidence type="ECO:0000313" key="4">
    <source>
        <dbReference type="Proteomes" id="UP000027647"/>
    </source>
</evidence>
<feature type="compositionally biased region" description="Basic and acidic residues" evidence="1">
    <location>
        <begin position="18"/>
        <end position="32"/>
    </location>
</feature>
<dbReference type="OrthoDB" id="7929489at2"/>
<organism evidence="3 4">
    <name type="scientific">Erythrobacter longus</name>
    <dbReference type="NCBI Taxonomy" id="1044"/>
    <lineage>
        <taxon>Bacteria</taxon>
        <taxon>Pseudomonadati</taxon>
        <taxon>Pseudomonadota</taxon>
        <taxon>Alphaproteobacteria</taxon>
        <taxon>Sphingomonadales</taxon>
        <taxon>Erythrobacteraceae</taxon>
        <taxon>Erythrobacter/Porphyrobacter group</taxon>
        <taxon>Erythrobacter</taxon>
    </lineage>
</organism>
<dbReference type="Proteomes" id="UP000027647">
    <property type="component" value="Unassembled WGS sequence"/>
</dbReference>
<feature type="region of interest" description="Disordered" evidence="1">
    <location>
        <begin position="1"/>
        <end position="44"/>
    </location>
</feature>
<dbReference type="InterPro" id="IPR009875">
    <property type="entry name" value="PilZ_domain"/>
</dbReference>